<feature type="transmembrane region" description="Helical" evidence="5">
    <location>
        <begin position="112"/>
        <end position="132"/>
    </location>
</feature>
<comment type="subcellular location">
    <subcellularLocation>
        <location evidence="1">Membrane</location>
        <topology evidence="1">Multi-pass membrane protein</topology>
    </subcellularLocation>
</comment>
<dbReference type="STRING" id="29730.A0A0D2QKT8"/>
<dbReference type="InterPro" id="IPR010658">
    <property type="entry name" value="Nodulin-like"/>
</dbReference>
<feature type="transmembrane region" description="Helical" evidence="5">
    <location>
        <begin position="82"/>
        <end position="106"/>
    </location>
</feature>
<dbReference type="SUPFAM" id="SSF103473">
    <property type="entry name" value="MFS general substrate transporter"/>
    <property type="match status" value="1"/>
</dbReference>
<feature type="domain" description="Major facilitator superfamily (MFS) profile" evidence="6">
    <location>
        <begin position="332"/>
        <end position="542"/>
    </location>
</feature>
<dbReference type="Pfam" id="PF06813">
    <property type="entry name" value="Nodulin-like"/>
    <property type="match status" value="1"/>
</dbReference>
<feature type="transmembrane region" description="Helical" evidence="5">
    <location>
        <begin position="403"/>
        <end position="421"/>
    </location>
</feature>
<keyword evidence="3 5" id="KW-1133">Transmembrane helix</keyword>
<name>A0A0D2QKT8_GOSRA</name>
<dbReference type="Proteomes" id="UP000032304">
    <property type="component" value="Chromosome 7"/>
</dbReference>
<evidence type="ECO:0000259" key="6">
    <source>
        <dbReference type="PROSITE" id="PS50850"/>
    </source>
</evidence>
<dbReference type="GO" id="GO:0022857">
    <property type="term" value="F:transmembrane transporter activity"/>
    <property type="evidence" value="ECO:0007669"/>
    <property type="project" value="InterPro"/>
</dbReference>
<evidence type="ECO:0000256" key="2">
    <source>
        <dbReference type="ARBA" id="ARBA00022692"/>
    </source>
</evidence>
<feature type="transmembrane region" description="Helical" evidence="5">
    <location>
        <begin position="460"/>
        <end position="482"/>
    </location>
</feature>
<evidence type="ECO:0000256" key="5">
    <source>
        <dbReference type="SAM" id="Phobius"/>
    </source>
</evidence>
<dbReference type="InterPro" id="IPR056555">
    <property type="entry name" value="NFD4_C"/>
</dbReference>
<dbReference type="InterPro" id="IPR020846">
    <property type="entry name" value="MFS_dom"/>
</dbReference>
<dbReference type="Pfam" id="PF23262">
    <property type="entry name" value="NFD4_C"/>
    <property type="match status" value="1"/>
</dbReference>
<evidence type="ECO:0000313" key="7">
    <source>
        <dbReference type="EMBL" id="KJB39868.1"/>
    </source>
</evidence>
<gene>
    <name evidence="7" type="ORF">B456_007G034700</name>
</gene>
<proteinExistence type="predicted"/>
<feature type="transmembrane region" description="Helical" evidence="5">
    <location>
        <begin position="211"/>
        <end position="231"/>
    </location>
</feature>
<dbReference type="PANTHER" id="PTHR21576:SF22">
    <property type="entry name" value="F25A4.25 PROTEIN"/>
    <property type="match status" value="1"/>
</dbReference>
<feature type="transmembrane region" description="Helical" evidence="5">
    <location>
        <begin position="502"/>
        <end position="525"/>
    </location>
</feature>
<feature type="transmembrane region" description="Helical" evidence="5">
    <location>
        <begin position="332"/>
        <end position="352"/>
    </location>
</feature>
<dbReference type="AlphaFoldDB" id="A0A0D2QKT8"/>
<sequence>MESFLNTKWIATAASIWIQCTSGASYTFGIYSPVLKSSQSYDQSTLDTISVFKDIGANAGILSGLLYATVTSRSTRLLTGPWVVHVAGAVQCFVGYFLIWASVVGLIRQPPVPLMCLFMLVAAHAQTFFNTANVVSGVENFHRFGGTIVGIMKGFLGLSGAILIQVYDTLCEGDPTAYILILAITPTLTSLLLMPLVKIYGTTTVDDKKHLNGFSSSALVVAAYLMVVIILDNVFTFPSWTRIITFMFLLLLLASPFGIAAKAHKDSERPSIETSPLMDDSEPMPTKYGEYHEIPGEPDRVKEVASSSNENLSNDHLEDGIDMNLSRAMLTVNFWLLFVAMICGMGSGLATINNISQIGQSLGYSTIERSSLVALWSIWNFLGRFGAGFLSDIMLHKGWARPLFMVITLATLTFGHLIVASGFPGNLYIGSVMVGICYGSQWSLMPTITSEIFGVRHMGTIFNTIAIASPIGSYIFSVRIIGYIYDKMATGEDNSCYGTQCFMLSFFIMAAVALLGFLIAFALFLRTRRFYRQIVLLRSRDS</sequence>
<dbReference type="PROSITE" id="PS50850">
    <property type="entry name" value="MFS"/>
    <property type="match status" value="1"/>
</dbReference>
<keyword evidence="2 5" id="KW-0812">Transmembrane</keyword>
<feature type="transmembrane region" description="Helical" evidence="5">
    <location>
        <begin position="9"/>
        <end position="31"/>
    </location>
</feature>
<evidence type="ECO:0000256" key="1">
    <source>
        <dbReference type="ARBA" id="ARBA00004141"/>
    </source>
</evidence>
<dbReference type="Gene3D" id="1.20.1250.20">
    <property type="entry name" value="MFS general substrate transporter like domains"/>
    <property type="match status" value="1"/>
</dbReference>
<dbReference type="PANTHER" id="PTHR21576">
    <property type="entry name" value="UNCHARACTERIZED NODULIN-LIKE PROTEIN"/>
    <property type="match status" value="1"/>
</dbReference>
<feature type="transmembrane region" description="Helical" evidence="5">
    <location>
        <begin position="51"/>
        <end position="70"/>
    </location>
</feature>
<keyword evidence="8" id="KW-1185">Reference proteome</keyword>
<evidence type="ECO:0000256" key="3">
    <source>
        <dbReference type="ARBA" id="ARBA00022989"/>
    </source>
</evidence>
<dbReference type="KEGG" id="gra:105802021"/>
<feature type="transmembrane region" description="Helical" evidence="5">
    <location>
        <begin position="176"/>
        <end position="199"/>
    </location>
</feature>
<feature type="transmembrane region" description="Helical" evidence="5">
    <location>
        <begin position="427"/>
        <end position="448"/>
    </location>
</feature>
<dbReference type="EMBL" id="CM001746">
    <property type="protein sequence ID" value="KJB39868.1"/>
    <property type="molecule type" value="Genomic_DNA"/>
</dbReference>
<evidence type="ECO:0000313" key="8">
    <source>
        <dbReference type="Proteomes" id="UP000032304"/>
    </source>
</evidence>
<dbReference type="Gramene" id="KJB39868">
    <property type="protein sequence ID" value="KJB39868"/>
    <property type="gene ID" value="B456_007G034700"/>
</dbReference>
<dbReference type="OMA" id="FYGFTFC"/>
<feature type="transmembrane region" description="Helical" evidence="5">
    <location>
        <begin position="372"/>
        <end position="391"/>
    </location>
</feature>
<feature type="transmembrane region" description="Helical" evidence="5">
    <location>
        <begin position="144"/>
        <end position="164"/>
    </location>
</feature>
<keyword evidence="4 5" id="KW-0472">Membrane</keyword>
<feature type="transmembrane region" description="Helical" evidence="5">
    <location>
        <begin position="243"/>
        <end position="261"/>
    </location>
</feature>
<evidence type="ECO:0000256" key="4">
    <source>
        <dbReference type="ARBA" id="ARBA00023136"/>
    </source>
</evidence>
<reference evidence="7 8" key="1">
    <citation type="journal article" date="2012" name="Nature">
        <title>Repeated polyploidization of Gossypium genomes and the evolution of spinnable cotton fibres.</title>
        <authorList>
            <person name="Paterson A.H."/>
            <person name="Wendel J.F."/>
            <person name="Gundlach H."/>
            <person name="Guo H."/>
            <person name="Jenkins J."/>
            <person name="Jin D."/>
            <person name="Llewellyn D."/>
            <person name="Showmaker K.C."/>
            <person name="Shu S."/>
            <person name="Udall J."/>
            <person name="Yoo M.J."/>
            <person name="Byers R."/>
            <person name="Chen W."/>
            <person name="Doron-Faigenboim A."/>
            <person name="Duke M.V."/>
            <person name="Gong L."/>
            <person name="Grimwood J."/>
            <person name="Grover C."/>
            <person name="Grupp K."/>
            <person name="Hu G."/>
            <person name="Lee T.H."/>
            <person name="Li J."/>
            <person name="Lin L."/>
            <person name="Liu T."/>
            <person name="Marler B.S."/>
            <person name="Page J.T."/>
            <person name="Roberts A.W."/>
            <person name="Romanel E."/>
            <person name="Sanders W.S."/>
            <person name="Szadkowski E."/>
            <person name="Tan X."/>
            <person name="Tang H."/>
            <person name="Xu C."/>
            <person name="Wang J."/>
            <person name="Wang Z."/>
            <person name="Zhang D."/>
            <person name="Zhang L."/>
            <person name="Ashrafi H."/>
            <person name="Bedon F."/>
            <person name="Bowers J.E."/>
            <person name="Brubaker C.L."/>
            <person name="Chee P.W."/>
            <person name="Das S."/>
            <person name="Gingle A.R."/>
            <person name="Haigler C.H."/>
            <person name="Harker D."/>
            <person name="Hoffmann L.V."/>
            <person name="Hovav R."/>
            <person name="Jones D.C."/>
            <person name="Lemke C."/>
            <person name="Mansoor S."/>
            <person name="ur Rahman M."/>
            <person name="Rainville L.N."/>
            <person name="Rambani A."/>
            <person name="Reddy U.K."/>
            <person name="Rong J.K."/>
            <person name="Saranga Y."/>
            <person name="Scheffler B.E."/>
            <person name="Scheffler J.A."/>
            <person name="Stelly D.M."/>
            <person name="Triplett B.A."/>
            <person name="Van Deynze A."/>
            <person name="Vaslin M.F."/>
            <person name="Waghmare V.N."/>
            <person name="Walford S.A."/>
            <person name="Wright R.J."/>
            <person name="Zaki E.A."/>
            <person name="Zhang T."/>
            <person name="Dennis E.S."/>
            <person name="Mayer K.F."/>
            <person name="Peterson D.G."/>
            <person name="Rokhsar D.S."/>
            <person name="Wang X."/>
            <person name="Schmutz J."/>
        </authorList>
    </citation>
    <scope>NUCLEOTIDE SEQUENCE [LARGE SCALE GENOMIC DNA]</scope>
</reference>
<protein>
    <recommendedName>
        <fullName evidence="6">Major facilitator superfamily (MFS) profile domain-containing protein</fullName>
    </recommendedName>
</protein>
<dbReference type="InterPro" id="IPR036259">
    <property type="entry name" value="MFS_trans_sf"/>
</dbReference>
<dbReference type="OrthoDB" id="410267at2759"/>
<dbReference type="GO" id="GO:0016020">
    <property type="term" value="C:membrane"/>
    <property type="evidence" value="ECO:0007669"/>
    <property type="project" value="UniProtKB-SubCell"/>
</dbReference>
<dbReference type="eggNOG" id="ENOG502QQE4">
    <property type="taxonomic scope" value="Eukaryota"/>
</dbReference>
<dbReference type="CDD" id="cd17354">
    <property type="entry name" value="MFS_Mch1p_like"/>
    <property type="match status" value="1"/>
</dbReference>
<accession>A0A0D2QKT8</accession>
<organism evidence="7 8">
    <name type="scientific">Gossypium raimondii</name>
    <name type="common">Peruvian cotton</name>
    <name type="synonym">Gossypium klotzschianum subsp. raimondii</name>
    <dbReference type="NCBI Taxonomy" id="29730"/>
    <lineage>
        <taxon>Eukaryota</taxon>
        <taxon>Viridiplantae</taxon>
        <taxon>Streptophyta</taxon>
        <taxon>Embryophyta</taxon>
        <taxon>Tracheophyta</taxon>
        <taxon>Spermatophyta</taxon>
        <taxon>Magnoliopsida</taxon>
        <taxon>eudicotyledons</taxon>
        <taxon>Gunneridae</taxon>
        <taxon>Pentapetalae</taxon>
        <taxon>rosids</taxon>
        <taxon>malvids</taxon>
        <taxon>Malvales</taxon>
        <taxon>Malvaceae</taxon>
        <taxon>Malvoideae</taxon>
        <taxon>Gossypium</taxon>
    </lineage>
</organism>